<dbReference type="PANTHER" id="PTHR37539">
    <property type="entry name" value="SECRETED PROTEIN-RELATED"/>
    <property type="match status" value="1"/>
</dbReference>
<comment type="caution">
    <text evidence="3">The sequence shown here is derived from an EMBL/GenBank/DDBJ whole genome shotgun (WGS) entry which is preliminary data.</text>
</comment>
<dbReference type="Pfam" id="PF09995">
    <property type="entry name" value="MPAB_Lcp_cat"/>
    <property type="match status" value="1"/>
</dbReference>
<accession>A0A917XFD8</accession>
<feature type="region of interest" description="Disordered" evidence="1">
    <location>
        <begin position="433"/>
        <end position="458"/>
    </location>
</feature>
<sequence>MNSSDTAPPPPAPIHEFDYVYRDGAALRPAPNRTRKPVWTALRKRLYGEWMHVSEDWNDTPQTLLLDDHLWEGDPLMDAVVGLFDTHGAPTVRKQFETALDHGIDAVDNPFPEVRELFAQLDRIPDWYDAEASERGRLRLAAVTAAGKFGAKAFGYFATAMEQHTSASVGSTGRIARQPARRLVETSQFFEEVTYHAALERRSPMFGTIVRVRLMHALVRRGLRKRWGAENFAEHGMPIPNTNMAGGSAWFATMPVLIDAAMGRPFKMRDLDDIAIHWGYILYLFGVHERIIPLTGMDSIRLADHHAACAGEPSPWRTEIVEGLIDPTVEFSGKGGPVVVGLFAGSMTSLFGPADAATFFDGTKYSGVNRAAWASAYEAWARASAMAARAGDHVPAVRERRASSAAVGDPFLMKTGTLLRKFGADHGIETVPFTHHDQSTSGSSFAPIKSGHARSSHE</sequence>
<feature type="domain" description="ER-bound oxygenase mpaB/mpaB'/Rubber oxygenase catalytic" evidence="2">
    <location>
        <begin position="160"/>
        <end position="324"/>
    </location>
</feature>
<evidence type="ECO:0000313" key="4">
    <source>
        <dbReference type="Proteomes" id="UP000653411"/>
    </source>
</evidence>
<evidence type="ECO:0000313" key="3">
    <source>
        <dbReference type="EMBL" id="GGN20278.1"/>
    </source>
</evidence>
<protein>
    <recommendedName>
        <fullName evidence="2">ER-bound oxygenase mpaB/mpaB'/Rubber oxygenase catalytic domain-containing protein</fullName>
    </recommendedName>
</protein>
<reference evidence="3" key="2">
    <citation type="submission" date="2020-09" db="EMBL/GenBank/DDBJ databases">
        <authorList>
            <person name="Sun Q."/>
            <person name="Zhou Y."/>
        </authorList>
    </citation>
    <scope>NUCLEOTIDE SEQUENCE</scope>
    <source>
        <strain evidence="3">CGMCC 4.7110</strain>
    </source>
</reference>
<evidence type="ECO:0000259" key="2">
    <source>
        <dbReference type="Pfam" id="PF09995"/>
    </source>
</evidence>
<keyword evidence="4" id="KW-1185">Reference proteome</keyword>
<dbReference type="InterPro" id="IPR018713">
    <property type="entry name" value="MPAB/Lcp_cat_dom"/>
</dbReference>
<proteinExistence type="predicted"/>
<evidence type="ECO:0000256" key="1">
    <source>
        <dbReference type="SAM" id="MobiDB-lite"/>
    </source>
</evidence>
<name>A0A917XFD8_9ACTN</name>
<reference evidence="3" key="1">
    <citation type="journal article" date="2014" name="Int. J. Syst. Evol. Microbiol.">
        <title>Complete genome sequence of Corynebacterium casei LMG S-19264T (=DSM 44701T), isolated from a smear-ripened cheese.</title>
        <authorList>
            <consortium name="US DOE Joint Genome Institute (JGI-PGF)"/>
            <person name="Walter F."/>
            <person name="Albersmeier A."/>
            <person name="Kalinowski J."/>
            <person name="Ruckert C."/>
        </authorList>
    </citation>
    <scope>NUCLEOTIDE SEQUENCE</scope>
    <source>
        <strain evidence="3">CGMCC 4.7110</strain>
    </source>
</reference>
<dbReference type="EMBL" id="BMML01000011">
    <property type="protein sequence ID" value="GGN20278.1"/>
    <property type="molecule type" value="Genomic_DNA"/>
</dbReference>
<dbReference type="PANTHER" id="PTHR37539:SF1">
    <property type="entry name" value="ER-BOUND OXYGENASE MPAB_MPAB'_RUBBER OXYGENASE CATALYTIC DOMAIN-CONTAINING PROTEIN"/>
    <property type="match status" value="1"/>
</dbReference>
<organism evidence="3 4">
    <name type="scientific">Streptomyces fuscichromogenes</name>
    <dbReference type="NCBI Taxonomy" id="1324013"/>
    <lineage>
        <taxon>Bacteria</taxon>
        <taxon>Bacillati</taxon>
        <taxon>Actinomycetota</taxon>
        <taxon>Actinomycetes</taxon>
        <taxon>Kitasatosporales</taxon>
        <taxon>Streptomycetaceae</taxon>
        <taxon>Streptomyces</taxon>
    </lineage>
</organism>
<dbReference type="InterPro" id="IPR037473">
    <property type="entry name" value="Lcp-like"/>
</dbReference>
<dbReference type="AlphaFoldDB" id="A0A917XFD8"/>
<gene>
    <name evidence="3" type="ORF">GCM10011578_050730</name>
</gene>
<dbReference type="Proteomes" id="UP000653411">
    <property type="component" value="Unassembled WGS sequence"/>
</dbReference>